<evidence type="ECO:0000256" key="1">
    <source>
        <dbReference type="ARBA" id="ARBA00006820"/>
    </source>
</evidence>
<evidence type="ECO:0000256" key="8">
    <source>
        <dbReference type="SAM" id="MobiDB-lite"/>
    </source>
</evidence>
<evidence type="ECO:0000313" key="9">
    <source>
        <dbReference type="EMBL" id="KAI8044251.1"/>
    </source>
</evidence>
<dbReference type="FunFam" id="3.30.470.20:FF:000009">
    <property type="entry name" value="tubulin polyglutamylase TTLL5 isoform X1"/>
    <property type="match status" value="1"/>
</dbReference>
<feature type="compositionally biased region" description="Basic and acidic residues" evidence="8">
    <location>
        <begin position="195"/>
        <end position="210"/>
    </location>
</feature>
<evidence type="ECO:0000256" key="6">
    <source>
        <dbReference type="ARBA" id="ARBA00041448"/>
    </source>
</evidence>
<dbReference type="GO" id="GO:0005874">
    <property type="term" value="C:microtubule"/>
    <property type="evidence" value="ECO:0007669"/>
    <property type="project" value="UniProtKB-KW"/>
</dbReference>
<sequence>MGLVGVEYVLKIVRNLSDKNARYQCCLCEITADEQSMHNHLLGYNHRLKYFDKHFPTAMRQYRQYVSHVPEGEVCKIMMPVFDKLAMAIETHHGRKTAHLCYEHVYAKDRQELFSQVYNRKHSSEKMGPSFTHVVNAEEVDELIEKARNNVALMNIENPNPYFMPSPYAPPQGPSNYMGGYQNAPAKNPSQTVDDETHKRMVENFLRDTRQNSGEVQKSRNLKRNRSRSKSPDQRKRVAPKQRHWNVERRSVSPLRDGDLWQAYRHMVDLKVRELNVSFDQYKSDPEQHPSYQTEWQMFWKRRKDELIQAGINHQIVMPSSLCEALTNSSINFDYQKEDDWITSGKLGSREAVLVFRTNILNPKIRKTLSEKSSAQALSETKDNKDEEESVVCQNANKMEQKGSTSSEPSSKEALNGGSTQQKIYLLKKPQQKCDNRPDKLTFTSPFKKILNRYSSSDTSISSEGEEPARSCESKSRVLKTSQNTINIKLAEDISKESGYESMTPAKSISNTEVSEEDPEVTSEDDDESGVNMPAFKLKITYKFHQTETKLLRKLFNVHGLTEIQGESNNFNLLWTGVHMKLDIVRNLAPYQRVNHFPRSYELTRKDRLYKNIERMQHLRGMKHFDIVPQSFVLPIESRDLVVAHNKHRGPWIVKPAASSRGRGIFIVNSPDQIPQDEQAVVSKYIVDPLCIDGHKCDLRVYVLVTSFDPLIIYLFEEGIVRLATVKYDRHADNLWNPCMHLCNYSINKYHSDYIRSSDAQDEDVGHKWTLSALLRHLKLQSCDTRQLMLNIEDLIIKAVLACAQSIISACRMFVPNGNNCFELYGFDILIDNALKPWLLEVNLSPSMGVDSPLDTKVKSCLMADLLTCVGIPAYSPEMRSHYDQKWSRFRSSSCQRQATFPSASQKAKKSKKKGGGAAINLNLTGEEQRILRNARLQYSRRGGFVRIFPTDDSMQRYGNFLDSSNGIPISTPTVQSQTFQTPIMQHNYNQMLHQNLYCKDGGRHKQDDNSEADRIWQYERALETDSEIPFVKKPTVEKCEVEGRRLRKVMLKKISNGSELTPFQARQTFSLYLESVLRRLTEDPKDIHEKIILKFLNKFGGSVKPPVMFRNMQNIKVASKARSAMVAKLLGDFLENYKRDTEAYVDSFDHFGMIPSSAYSQFLTHAQESDLEAVLTLHTNVTGIMPFLYNRCGLSVPPTPPIPSGLYGFLRALPSMVTSSGMARELSKYDGYFKSYDKEKVFL</sequence>
<feature type="region of interest" description="Disordered" evidence="8">
    <location>
        <begin position="395"/>
        <end position="418"/>
    </location>
</feature>
<comment type="similarity">
    <text evidence="1">Belongs to the tubulin--tyrosine ligase family.</text>
</comment>
<name>A0A9P9YWB1_9MUSC</name>
<dbReference type="Pfam" id="PF03133">
    <property type="entry name" value="TTL"/>
    <property type="match status" value="1"/>
</dbReference>
<keyword evidence="3" id="KW-0493">Microtubule</keyword>
<dbReference type="PROSITE" id="PS51221">
    <property type="entry name" value="TTL"/>
    <property type="match status" value="1"/>
</dbReference>
<protein>
    <recommendedName>
        <fullName evidence="6">Tubulin--tyrosine ligase-like protein 5</fullName>
    </recommendedName>
</protein>
<dbReference type="AlphaFoldDB" id="A0A9P9YWB1"/>
<feature type="compositionally biased region" description="Basic residues" evidence="8">
    <location>
        <begin position="220"/>
        <end position="229"/>
    </location>
</feature>
<proteinExistence type="inferred from homology"/>
<dbReference type="GO" id="GO:0005524">
    <property type="term" value="F:ATP binding"/>
    <property type="evidence" value="ECO:0007669"/>
    <property type="project" value="UniProtKB-KW"/>
</dbReference>
<dbReference type="Proteomes" id="UP001059596">
    <property type="component" value="Chromosome 3R"/>
</dbReference>
<accession>A0A9P9YWB1</accession>
<keyword evidence="5" id="KW-0067">ATP-binding</keyword>
<reference evidence="9" key="1">
    <citation type="journal article" date="2023" name="Genome Biol. Evol.">
        <title>Long-read-based Genome Assembly of Drosophila gunungcola Reveals Fewer Chemosensory Genes in Flower-breeding Species.</title>
        <authorList>
            <person name="Negi A."/>
            <person name="Liao B.Y."/>
            <person name="Yeh S.D."/>
        </authorList>
    </citation>
    <scope>NUCLEOTIDE SEQUENCE</scope>
    <source>
        <strain evidence="9">Sukarami</strain>
    </source>
</reference>
<keyword evidence="2" id="KW-0436">Ligase</keyword>
<evidence type="ECO:0000256" key="5">
    <source>
        <dbReference type="ARBA" id="ARBA00022840"/>
    </source>
</evidence>
<evidence type="ECO:0000256" key="4">
    <source>
        <dbReference type="ARBA" id="ARBA00022741"/>
    </source>
</evidence>
<dbReference type="GO" id="GO:0000226">
    <property type="term" value="P:microtubule cytoskeleton organization"/>
    <property type="evidence" value="ECO:0007669"/>
    <property type="project" value="TreeGrafter"/>
</dbReference>
<feature type="compositionally biased region" description="Acidic residues" evidence="8">
    <location>
        <begin position="514"/>
        <end position="529"/>
    </location>
</feature>
<dbReference type="PANTHER" id="PTHR12241:SF145">
    <property type="entry name" value="TUBULIN POLYGLUTAMYLASE TTLL5"/>
    <property type="match status" value="1"/>
</dbReference>
<keyword evidence="4" id="KW-0547">Nucleotide-binding</keyword>
<feature type="region of interest" description="Disordered" evidence="8">
    <location>
        <begin position="497"/>
        <end position="529"/>
    </location>
</feature>
<comment type="catalytic activity">
    <reaction evidence="7">
        <text>L-glutamyl-[protein] + L-glutamate + ATP = gamma-L-glutamyl-L-glutamyl-[protein] + ADP + phosphate + H(+)</text>
        <dbReference type="Rhea" id="RHEA:60144"/>
        <dbReference type="Rhea" id="RHEA-COMP:10208"/>
        <dbReference type="Rhea" id="RHEA-COMP:15517"/>
        <dbReference type="ChEBI" id="CHEBI:15378"/>
        <dbReference type="ChEBI" id="CHEBI:29973"/>
        <dbReference type="ChEBI" id="CHEBI:29985"/>
        <dbReference type="ChEBI" id="CHEBI:30616"/>
        <dbReference type="ChEBI" id="CHEBI:43474"/>
        <dbReference type="ChEBI" id="CHEBI:143622"/>
        <dbReference type="ChEBI" id="CHEBI:456216"/>
    </reaction>
    <physiologicalReaction direction="left-to-right" evidence="7">
        <dbReference type="Rhea" id="RHEA:60145"/>
    </physiologicalReaction>
</comment>
<dbReference type="EMBL" id="JAMKOV010000001">
    <property type="protein sequence ID" value="KAI8044251.1"/>
    <property type="molecule type" value="Genomic_DNA"/>
</dbReference>
<feature type="region of interest" description="Disordered" evidence="8">
    <location>
        <begin position="173"/>
        <end position="248"/>
    </location>
</feature>
<evidence type="ECO:0000256" key="2">
    <source>
        <dbReference type="ARBA" id="ARBA00022598"/>
    </source>
</evidence>
<organism evidence="9 10">
    <name type="scientific">Drosophila gunungcola</name>
    <name type="common">fruit fly</name>
    <dbReference type="NCBI Taxonomy" id="103775"/>
    <lineage>
        <taxon>Eukaryota</taxon>
        <taxon>Metazoa</taxon>
        <taxon>Ecdysozoa</taxon>
        <taxon>Arthropoda</taxon>
        <taxon>Hexapoda</taxon>
        <taxon>Insecta</taxon>
        <taxon>Pterygota</taxon>
        <taxon>Neoptera</taxon>
        <taxon>Endopterygota</taxon>
        <taxon>Diptera</taxon>
        <taxon>Brachycera</taxon>
        <taxon>Muscomorpha</taxon>
        <taxon>Ephydroidea</taxon>
        <taxon>Drosophilidae</taxon>
        <taxon>Drosophila</taxon>
        <taxon>Sophophora</taxon>
    </lineage>
</organism>
<feature type="compositionally biased region" description="Basic and acidic residues" evidence="8">
    <location>
        <begin position="467"/>
        <end position="476"/>
    </location>
</feature>
<dbReference type="Gene3D" id="3.30.470.20">
    <property type="entry name" value="ATP-grasp fold, B domain"/>
    <property type="match status" value="1"/>
</dbReference>
<keyword evidence="10" id="KW-1185">Reference proteome</keyword>
<gene>
    <name evidence="9" type="ORF">M5D96_000402</name>
</gene>
<dbReference type="InterPro" id="IPR004344">
    <property type="entry name" value="TTL/TTLL_fam"/>
</dbReference>
<dbReference type="SUPFAM" id="SSF56059">
    <property type="entry name" value="Glutathione synthetase ATP-binding domain-like"/>
    <property type="match status" value="1"/>
</dbReference>
<dbReference type="PANTHER" id="PTHR12241">
    <property type="entry name" value="TUBULIN POLYGLUTAMYLASE"/>
    <property type="match status" value="1"/>
</dbReference>
<evidence type="ECO:0000313" key="10">
    <source>
        <dbReference type="Proteomes" id="UP001059596"/>
    </source>
</evidence>
<feature type="compositionally biased region" description="Polar residues" evidence="8">
    <location>
        <begin position="395"/>
        <end position="409"/>
    </location>
</feature>
<feature type="region of interest" description="Disordered" evidence="8">
    <location>
        <begin position="456"/>
        <end position="476"/>
    </location>
</feature>
<evidence type="ECO:0000256" key="3">
    <source>
        <dbReference type="ARBA" id="ARBA00022701"/>
    </source>
</evidence>
<dbReference type="GO" id="GO:0036064">
    <property type="term" value="C:ciliary basal body"/>
    <property type="evidence" value="ECO:0007669"/>
    <property type="project" value="TreeGrafter"/>
</dbReference>
<comment type="caution">
    <text evidence="9">The sequence shown here is derived from an EMBL/GenBank/DDBJ whole genome shotgun (WGS) entry which is preliminary data.</text>
</comment>
<dbReference type="GO" id="GO:0015631">
    <property type="term" value="F:tubulin binding"/>
    <property type="evidence" value="ECO:0007669"/>
    <property type="project" value="TreeGrafter"/>
</dbReference>
<feature type="region of interest" description="Disordered" evidence="8">
    <location>
        <begin position="371"/>
        <end position="390"/>
    </location>
</feature>
<dbReference type="GO" id="GO:0070740">
    <property type="term" value="F:tubulin-glutamic acid ligase activity"/>
    <property type="evidence" value="ECO:0007669"/>
    <property type="project" value="TreeGrafter"/>
</dbReference>
<evidence type="ECO:0000256" key="7">
    <source>
        <dbReference type="ARBA" id="ARBA00049274"/>
    </source>
</evidence>